<dbReference type="InterPro" id="IPR022996">
    <property type="entry name" value="UPF0310"/>
</dbReference>
<dbReference type="Gene3D" id="3.10.590.10">
    <property type="entry name" value="ph1033 like domains"/>
    <property type="match status" value="1"/>
</dbReference>
<comment type="similarity">
    <text evidence="1">Belongs to the UPF0310 family.</text>
</comment>
<evidence type="ECO:0000256" key="1">
    <source>
        <dbReference type="HAMAP-Rule" id="MF_00771"/>
    </source>
</evidence>
<accession>A0A4S4FQ74</accession>
<comment type="caution">
    <text evidence="3">The sequence shown here is derived from an EMBL/GenBank/DDBJ whole genome shotgun (WGS) entry which is preliminary data.</text>
</comment>
<dbReference type="HAMAP" id="MF_00771">
    <property type="entry name" value="UPF0310"/>
    <property type="match status" value="1"/>
</dbReference>
<feature type="domain" description="EVE" evidence="2">
    <location>
        <begin position="3"/>
        <end position="132"/>
    </location>
</feature>
<dbReference type="OrthoDB" id="9793567at2"/>
<dbReference type="SUPFAM" id="SSF88697">
    <property type="entry name" value="PUA domain-like"/>
    <property type="match status" value="1"/>
</dbReference>
<evidence type="ECO:0000313" key="3">
    <source>
        <dbReference type="EMBL" id="THG31755.1"/>
    </source>
</evidence>
<organism evidence="3 4">
    <name type="scientific">Naasia lichenicola</name>
    <dbReference type="NCBI Taxonomy" id="2565933"/>
    <lineage>
        <taxon>Bacteria</taxon>
        <taxon>Bacillati</taxon>
        <taxon>Actinomycetota</taxon>
        <taxon>Actinomycetes</taxon>
        <taxon>Micrococcales</taxon>
        <taxon>Microbacteriaceae</taxon>
        <taxon>Naasia</taxon>
    </lineage>
</organism>
<dbReference type="AlphaFoldDB" id="A0A4S4FQ74"/>
<dbReference type="CDD" id="cd21132">
    <property type="entry name" value="EVE-like"/>
    <property type="match status" value="1"/>
</dbReference>
<evidence type="ECO:0000313" key="4">
    <source>
        <dbReference type="Proteomes" id="UP000309133"/>
    </source>
</evidence>
<dbReference type="Proteomes" id="UP000309133">
    <property type="component" value="Unassembled WGS sequence"/>
</dbReference>
<dbReference type="RefSeq" id="WP_136426875.1">
    <property type="nucleotide sequence ID" value="NZ_SSSM01000003.1"/>
</dbReference>
<gene>
    <name evidence="3" type="ORF">E6C64_06760</name>
</gene>
<dbReference type="EMBL" id="SSSM01000003">
    <property type="protein sequence ID" value="THG31755.1"/>
    <property type="molecule type" value="Genomic_DNA"/>
</dbReference>
<keyword evidence="4" id="KW-1185">Reference proteome</keyword>
<dbReference type="InterPro" id="IPR002740">
    <property type="entry name" value="EVE_domain"/>
</dbReference>
<proteinExistence type="inferred from homology"/>
<name>A0A4S4FQ74_9MICO</name>
<protein>
    <recommendedName>
        <fullName evidence="1">UPF0310 protein E6C64_06760</fullName>
    </recommendedName>
</protein>
<dbReference type="NCBIfam" id="NF002616">
    <property type="entry name" value="PRK02268.1-2"/>
    <property type="match status" value="1"/>
</dbReference>
<dbReference type="InterPro" id="IPR015947">
    <property type="entry name" value="PUA-like_sf"/>
</dbReference>
<sequence>MTNWMGVVSRDHVQKGVRLGIAQVNHGKRTPLERIRPGDGMVYYSPRTTYPDGPPLRAFTAIGRIAPGDVWQATDGDFHPWRRAVDWWTDAIDAPVAPLTGDLELTSGPNWGYALRRGLLTLSDADFATIAAAMGVPERVSAYPGG</sequence>
<evidence type="ECO:0000259" key="2">
    <source>
        <dbReference type="Pfam" id="PF01878"/>
    </source>
</evidence>
<reference evidence="3 4" key="1">
    <citation type="submission" date="2019-04" db="EMBL/GenBank/DDBJ databases">
        <authorList>
            <person name="Jiang L."/>
        </authorList>
    </citation>
    <scope>NUCLEOTIDE SEQUENCE [LARGE SCALE GENOMIC DNA]</scope>
    <source>
        <strain evidence="3 4">YIM 131853</strain>
    </source>
</reference>
<dbReference type="Pfam" id="PF01878">
    <property type="entry name" value="EVE"/>
    <property type="match status" value="1"/>
</dbReference>